<organism evidence="1 2">
    <name type="scientific">Aldrovandia affinis</name>
    <dbReference type="NCBI Taxonomy" id="143900"/>
    <lineage>
        <taxon>Eukaryota</taxon>
        <taxon>Metazoa</taxon>
        <taxon>Chordata</taxon>
        <taxon>Craniata</taxon>
        <taxon>Vertebrata</taxon>
        <taxon>Euteleostomi</taxon>
        <taxon>Actinopterygii</taxon>
        <taxon>Neopterygii</taxon>
        <taxon>Teleostei</taxon>
        <taxon>Notacanthiformes</taxon>
        <taxon>Halosauridae</taxon>
        <taxon>Aldrovandia</taxon>
    </lineage>
</organism>
<dbReference type="Proteomes" id="UP001221898">
    <property type="component" value="Unassembled WGS sequence"/>
</dbReference>
<evidence type="ECO:0000313" key="1">
    <source>
        <dbReference type="EMBL" id="KAJ8362424.1"/>
    </source>
</evidence>
<reference evidence="1" key="1">
    <citation type="journal article" date="2023" name="Science">
        <title>Genome structures resolve the early diversification of teleost fishes.</title>
        <authorList>
            <person name="Parey E."/>
            <person name="Louis A."/>
            <person name="Montfort J."/>
            <person name="Bouchez O."/>
            <person name="Roques C."/>
            <person name="Iampietro C."/>
            <person name="Lluch J."/>
            <person name="Castinel A."/>
            <person name="Donnadieu C."/>
            <person name="Desvignes T."/>
            <person name="Floi Bucao C."/>
            <person name="Jouanno E."/>
            <person name="Wen M."/>
            <person name="Mejri S."/>
            <person name="Dirks R."/>
            <person name="Jansen H."/>
            <person name="Henkel C."/>
            <person name="Chen W.J."/>
            <person name="Zahm M."/>
            <person name="Cabau C."/>
            <person name="Klopp C."/>
            <person name="Thompson A.W."/>
            <person name="Robinson-Rechavi M."/>
            <person name="Braasch I."/>
            <person name="Lecointre G."/>
            <person name="Bobe J."/>
            <person name="Postlethwait J.H."/>
            <person name="Berthelot C."/>
            <person name="Roest Crollius H."/>
            <person name="Guiguen Y."/>
        </authorList>
    </citation>
    <scope>NUCLEOTIDE SEQUENCE</scope>
    <source>
        <strain evidence="1">NC1722</strain>
    </source>
</reference>
<keyword evidence="2" id="KW-1185">Reference proteome</keyword>
<protein>
    <submittedName>
        <fullName evidence="1">Uncharacterized protein</fullName>
    </submittedName>
</protein>
<dbReference type="AlphaFoldDB" id="A0AAD7R4D6"/>
<dbReference type="EMBL" id="JAINUG010000669">
    <property type="protein sequence ID" value="KAJ8362424.1"/>
    <property type="molecule type" value="Genomic_DNA"/>
</dbReference>
<comment type="caution">
    <text evidence="1">The sequence shown here is derived from an EMBL/GenBank/DDBJ whole genome shotgun (WGS) entry which is preliminary data.</text>
</comment>
<sequence length="63" mass="6754">MRQVSDHTISSHPLPVVPRKQCIKAHPGEAGDLVLLLSPPSVRRVRGQCPAVAFCAGWAGARK</sequence>
<accession>A0AAD7R4D6</accession>
<proteinExistence type="predicted"/>
<name>A0AAD7R4D6_9TELE</name>
<evidence type="ECO:0000313" key="2">
    <source>
        <dbReference type="Proteomes" id="UP001221898"/>
    </source>
</evidence>
<gene>
    <name evidence="1" type="ORF">AAFF_G00374140</name>
</gene>